<evidence type="ECO:0000256" key="1">
    <source>
        <dbReference type="SAM" id="MobiDB-lite"/>
    </source>
</evidence>
<proteinExistence type="predicted"/>
<feature type="region of interest" description="Disordered" evidence="1">
    <location>
        <begin position="54"/>
        <end position="73"/>
    </location>
</feature>
<keyword evidence="3" id="KW-1185">Reference proteome</keyword>
<dbReference type="EnsemblPlants" id="Zm00001eb286240_T001">
    <property type="protein sequence ID" value="Zm00001eb286240_P001"/>
    <property type="gene ID" value="Zm00001eb286240"/>
</dbReference>
<feature type="compositionally biased region" description="Low complexity" evidence="1">
    <location>
        <begin position="54"/>
        <end position="66"/>
    </location>
</feature>
<feature type="compositionally biased region" description="Pro residues" evidence="1">
    <location>
        <begin position="229"/>
        <end position="240"/>
    </location>
</feature>
<organism evidence="2 3">
    <name type="scientific">Zea mays</name>
    <name type="common">Maize</name>
    <dbReference type="NCBI Taxonomy" id="4577"/>
    <lineage>
        <taxon>Eukaryota</taxon>
        <taxon>Viridiplantae</taxon>
        <taxon>Streptophyta</taxon>
        <taxon>Embryophyta</taxon>
        <taxon>Tracheophyta</taxon>
        <taxon>Spermatophyta</taxon>
        <taxon>Magnoliopsida</taxon>
        <taxon>Liliopsida</taxon>
        <taxon>Poales</taxon>
        <taxon>Poaceae</taxon>
        <taxon>PACMAD clade</taxon>
        <taxon>Panicoideae</taxon>
        <taxon>Andropogonodae</taxon>
        <taxon>Andropogoneae</taxon>
        <taxon>Tripsacinae</taxon>
        <taxon>Zea</taxon>
    </lineage>
</organism>
<protein>
    <submittedName>
        <fullName evidence="2">Uncharacterized protein</fullName>
    </submittedName>
</protein>
<sequence>MAAPSVLAAVPCGAGAGAGVGSPWAPSLNRLSVSGSTGAGDSERCRCAESSLLLPPSSMSSSSSSSAFGSRRRNETDAAASLGRSSRWRSGTEAVVAGRSWRAHPAALAWAAAALRWRSSVEFQWFLTELSVRPWSIRAMVAHLLPCCACAATMMASSSGVKARRSTLGLSWLHHRRRHDLPDRPGISELITVQFRGPCRVIARRSSSSSSGVHDPFTLRRHPDTAAEPPSPPSTSPAPPLDDTTGGTDAETPQPLPPSTPPAPPLDDTTIFLST</sequence>
<feature type="region of interest" description="Disordered" evidence="1">
    <location>
        <begin position="206"/>
        <end position="275"/>
    </location>
</feature>
<accession>A0A804PZ04</accession>
<name>A0A804PZ04_MAIZE</name>
<feature type="compositionally biased region" description="Low complexity" evidence="1">
    <location>
        <begin position="266"/>
        <end position="275"/>
    </location>
</feature>
<evidence type="ECO:0000313" key="3">
    <source>
        <dbReference type="Proteomes" id="UP000007305"/>
    </source>
</evidence>
<dbReference type="Gramene" id="Zm00001eb286240_T001">
    <property type="protein sequence ID" value="Zm00001eb286240_P001"/>
    <property type="gene ID" value="Zm00001eb286240"/>
</dbReference>
<dbReference type="InParanoid" id="A0A804PZ04"/>
<dbReference type="Proteomes" id="UP000007305">
    <property type="component" value="Chromosome 6"/>
</dbReference>
<reference evidence="3" key="1">
    <citation type="journal article" date="2009" name="Science">
        <title>The B73 maize genome: complexity, diversity, and dynamics.</title>
        <authorList>
            <person name="Schnable P.S."/>
            <person name="Ware D."/>
            <person name="Fulton R.S."/>
            <person name="Stein J.C."/>
            <person name="Wei F."/>
            <person name="Pasternak S."/>
            <person name="Liang C."/>
            <person name="Zhang J."/>
            <person name="Fulton L."/>
            <person name="Graves T.A."/>
            <person name="Minx P."/>
            <person name="Reily A.D."/>
            <person name="Courtney L."/>
            <person name="Kruchowski S.S."/>
            <person name="Tomlinson C."/>
            <person name="Strong C."/>
            <person name="Delehaunty K."/>
            <person name="Fronick C."/>
            <person name="Courtney B."/>
            <person name="Rock S.M."/>
            <person name="Belter E."/>
            <person name="Du F."/>
            <person name="Kim K."/>
            <person name="Abbott R.M."/>
            <person name="Cotton M."/>
            <person name="Levy A."/>
            <person name="Marchetto P."/>
            <person name="Ochoa K."/>
            <person name="Jackson S.M."/>
            <person name="Gillam B."/>
            <person name="Chen W."/>
            <person name="Yan L."/>
            <person name="Higginbotham J."/>
            <person name="Cardenas M."/>
            <person name="Waligorski J."/>
            <person name="Applebaum E."/>
            <person name="Phelps L."/>
            <person name="Falcone J."/>
            <person name="Kanchi K."/>
            <person name="Thane T."/>
            <person name="Scimone A."/>
            <person name="Thane N."/>
            <person name="Henke J."/>
            <person name="Wang T."/>
            <person name="Ruppert J."/>
            <person name="Shah N."/>
            <person name="Rotter K."/>
            <person name="Hodges J."/>
            <person name="Ingenthron E."/>
            <person name="Cordes M."/>
            <person name="Kohlberg S."/>
            <person name="Sgro J."/>
            <person name="Delgado B."/>
            <person name="Mead K."/>
            <person name="Chinwalla A."/>
            <person name="Leonard S."/>
            <person name="Crouse K."/>
            <person name="Collura K."/>
            <person name="Kudrna D."/>
            <person name="Currie J."/>
            <person name="He R."/>
            <person name="Angelova A."/>
            <person name="Rajasekar S."/>
            <person name="Mueller T."/>
            <person name="Lomeli R."/>
            <person name="Scara G."/>
            <person name="Ko A."/>
            <person name="Delaney K."/>
            <person name="Wissotski M."/>
            <person name="Lopez G."/>
            <person name="Campos D."/>
            <person name="Braidotti M."/>
            <person name="Ashley E."/>
            <person name="Golser W."/>
            <person name="Kim H."/>
            <person name="Lee S."/>
            <person name="Lin J."/>
            <person name="Dujmic Z."/>
            <person name="Kim W."/>
            <person name="Talag J."/>
            <person name="Zuccolo A."/>
            <person name="Fan C."/>
            <person name="Sebastian A."/>
            <person name="Kramer M."/>
            <person name="Spiegel L."/>
            <person name="Nascimento L."/>
            <person name="Zutavern T."/>
            <person name="Miller B."/>
            <person name="Ambroise C."/>
            <person name="Muller S."/>
            <person name="Spooner W."/>
            <person name="Narechania A."/>
            <person name="Ren L."/>
            <person name="Wei S."/>
            <person name="Kumari S."/>
            <person name="Faga B."/>
            <person name="Levy M.J."/>
            <person name="McMahan L."/>
            <person name="Van Buren P."/>
            <person name="Vaughn M.W."/>
            <person name="Ying K."/>
            <person name="Yeh C.-T."/>
            <person name="Emrich S.J."/>
            <person name="Jia Y."/>
            <person name="Kalyanaraman A."/>
            <person name="Hsia A.-P."/>
            <person name="Barbazuk W.B."/>
            <person name="Baucom R.S."/>
            <person name="Brutnell T.P."/>
            <person name="Carpita N.C."/>
            <person name="Chaparro C."/>
            <person name="Chia J.-M."/>
            <person name="Deragon J.-M."/>
            <person name="Estill J.C."/>
            <person name="Fu Y."/>
            <person name="Jeddeloh J.A."/>
            <person name="Han Y."/>
            <person name="Lee H."/>
            <person name="Li P."/>
            <person name="Lisch D.R."/>
            <person name="Liu S."/>
            <person name="Liu Z."/>
            <person name="Nagel D.H."/>
            <person name="McCann M.C."/>
            <person name="SanMiguel P."/>
            <person name="Myers A.M."/>
            <person name="Nettleton D."/>
            <person name="Nguyen J."/>
            <person name="Penning B.W."/>
            <person name="Ponnala L."/>
            <person name="Schneider K.L."/>
            <person name="Schwartz D.C."/>
            <person name="Sharma A."/>
            <person name="Soderlund C."/>
            <person name="Springer N.M."/>
            <person name="Sun Q."/>
            <person name="Wang H."/>
            <person name="Waterman M."/>
            <person name="Westerman R."/>
            <person name="Wolfgruber T.K."/>
            <person name="Yang L."/>
            <person name="Yu Y."/>
            <person name="Zhang L."/>
            <person name="Zhou S."/>
            <person name="Zhu Q."/>
            <person name="Bennetzen J.L."/>
            <person name="Dawe R.K."/>
            <person name="Jiang J."/>
            <person name="Jiang N."/>
            <person name="Presting G.G."/>
            <person name="Wessler S.R."/>
            <person name="Aluru S."/>
            <person name="Martienssen R.A."/>
            <person name="Clifton S.W."/>
            <person name="McCombie W.R."/>
            <person name="Wing R.A."/>
            <person name="Wilson R.K."/>
        </authorList>
    </citation>
    <scope>NUCLEOTIDE SEQUENCE [LARGE SCALE GENOMIC DNA]</scope>
    <source>
        <strain evidence="3">cv. B73</strain>
    </source>
</reference>
<dbReference type="AlphaFoldDB" id="A0A804PZ04"/>
<reference evidence="2" key="2">
    <citation type="submission" date="2019-07" db="EMBL/GenBank/DDBJ databases">
        <authorList>
            <person name="Seetharam A."/>
            <person name="Woodhouse M."/>
            <person name="Cannon E."/>
        </authorList>
    </citation>
    <scope>NUCLEOTIDE SEQUENCE [LARGE SCALE GENOMIC DNA]</scope>
    <source>
        <strain evidence="2">cv. B73</strain>
    </source>
</reference>
<evidence type="ECO:0000313" key="2">
    <source>
        <dbReference type="EnsemblPlants" id="Zm00001eb286240_P001"/>
    </source>
</evidence>
<reference evidence="2" key="3">
    <citation type="submission" date="2021-05" db="UniProtKB">
        <authorList>
            <consortium name="EnsemblPlants"/>
        </authorList>
    </citation>
    <scope>IDENTIFICATION</scope>
    <source>
        <strain evidence="2">cv. B73</strain>
    </source>
</reference>
<feature type="compositionally biased region" description="Pro residues" evidence="1">
    <location>
        <begin position="254"/>
        <end position="265"/>
    </location>
</feature>